<evidence type="ECO:0000313" key="2">
    <source>
        <dbReference type="EMBL" id="GAG55394.1"/>
    </source>
</evidence>
<dbReference type="InterPro" id="IPR000182">
    <property type="entry name" value="GNAT_dom"/>
</dbReference>
<dbReference type="InterPro" id="IPR016181">
    <property type="entry name" value="Acyl_CoA_acyltransferase"/>
</dbReference>
<dbReference type="Gene3D" id="3.40.630.30">
    <property type="match status" value="1"/>
</dbReference>
<dbReference type="AlphaFoldDB" id="X0YH91"/>
<accession>X0YH91</accession>
<dbReference type="Pfam" id="PF13302">
    <property type="entry name" value="Acetyltransf_3"/>
    <property type="match status" value="1"/>
</dbReference>
<dbReference type="PANTHER" id="PTHR43415">
    <property type="entry name" value="SPERMIDINE N(1)-ACETYLTRANSFERASE"/>
    <property type="match status" value="1"/>
</dbReference>
<dbReference type="GO" id="GO:0016747">
    <property type="term" value="F:acyltransferase activity, transferring groups other than amino-acyl groups"/>
    <property type="evidence" value="ECO:0007669"/>
    <property type="project" value="InterPro"/>
</dbReference>
<evidence type="ECO:0000259" key="1">
    <source>
        <dbReference type="PROSITE" id="PS51186"/>
    </source>
</evidence>
<proteinExistence type="predicted"/>
<dbReference type="PROSITE" id="PS51186">
    <property type="entry name" value="GNAT"/>
    <property type="match status" value="1"/>
</dbReference>
<sequence>MYYGELVKLRALEMEDLDLILKHWNNLELRQFLATAWPMSRNAERKWLERATIMDPWRDGEIVLAIENKKSNEFLGTVSFFDISKQHQKAEFGIAIHNPENYGKGYGTDTTRVMLWVAFHILGLNTVFLPTLASNKRAQRAYEKAGFKPAGVLRQGAYMLGKFHDFVIMDVTKEDFFEMYPPGTEVGQP</sequence>
<dbReference type="PANTHER" id="PTHR43415:SF3">
    <property type="entry name" value="GNAT-FAMILY ACETYLTRANSFERASE"/>
    <property type="match status" value="1"/>
</dbReference>
<name>X0YH91_9ZZZZ</name>
<protein>
    <recommendedName>
        <fullName evidence="1">N-acetyltransferase domain-containing protein</fullName>
    </recommendedName>
</protein>
<dbReference type="EMBL" id="BART01005940">
    <property type="protein sequence ID" value="GAG55394.1"/>
    <property type="molecule type" value="Genomic_DNA"/>
</dbReference>
<comment type="caution">
    <text evidence="2">The sequence shown here is derived from an EMBL/GenBank/DDBJ whole genome shotgun (WGS) entry which is preliminary data.</text>
</comment>
<gene>
    <name evidence="2" type="ORF">S01H4_13479</name>
</gene>
<dbReference type="SUPFAM" id="SSF55729">
    <property type="entry name" value="Acyl-CoA N-acyltransferases (Nat)"/>
    <property type="match status" value="1"/>
</dbReference>
<reference evidence="2" key="1">
    <citation type="journal article" date="2014" name="Front. Microbiol.">
        <title>High frequency of phylogenetically diverse reductive dehalogenase-homologous genes in deep subseafloor sedimentary metagenomes.</title>
        <authorList>
            <person name="Kawai M."/>
            <person name="Futagami T."/>
            <person name="Toyoda A."/>
            <person name="Takaki Y."/>
            <person name="Nishi S."/>
            <person name="Hori S."/>
            <person name="Arai W."/>
            <person name="Tsubouchi T."/>
            <person name="Morono Y."/>
            <person name="Uchiyama I."/>
            <person name="Ito T."/>
            <person name="Fujiyama A."/>
            <person name="Inagaki F."/>
            <person name="Takami H."/>
        </authorList>
    </citation>
    <scope>NUCLEOTIDE SEQUENCE</scope>
    <source>
        <strain evidence="2">Expedition CK06-06</strain>
    </source>
</reference>
<feature type="domain" description="N-acetyltransferase" evidence="1">
    <location>
        <begin position="7"/>
        <end position="174"/>
    </location>
</feature>
<organism evidence="2">
    <name type="scientific">marine sediment metagenome</name>
    <dbReference type="NCBI Taxonomy" id="412755"/>
    <lineage>
        <taxon>unclassified sequences</taxon>
        <taxon>metagenomes</taxon>
        <taxon>ecological metagenomes</taxon>
    </lineage>
</organism>